<gene>
    <name evidence="8" type="ORF">SAMN02745249_01846</name>
</gene>
<dbReference type="NCBIfam" id="TIGR01460">
    <property type="entry name" value="HAD-SF-IIA"/>
    <property type="match status" value="1"/>
</dbReference>
<dbReference type="SFLD" id="SFLDS00003">
    <property type="entry name" value="Haloacid_Dehalogenase"/>
    <property type="match status" value="1"/>
</dbReference>
<name>A0A1M4Z0W7_9LACT</name>
<evidence type="ECO:0000256" key="3">
    <source>
        <dbReference type="ARBA" id="ARBA00022801"/>
    </source>
</evidence>
<evidence type="ECO:0000256" key="4">
    <source>
        <dbReference type="ARBA" id="ARBA00022842"/>
    </source>
</evidence>
<dbReference type="SFLD" id="SFLDG01139">
    <property type="entry name" value="C2.A:_Pyridoxal_Phosphate_Phos"/>
    <property type="match status" value="1"/>
</dbReference>
<dbReference type="PANTHER" id="PTHR19288">
    <property type="entry name" value="4-NITROPHENYLPHOSPHATASE-RELATED"/>
    <property type="match status" value="1"/>
</dbReference>
<keyword evidence="4 7" id="KW-0460">Magnesium</keyword>
<dbReference type="Pfam" id="PF13344">
    <property type="entry name" value="Hydrolase_6"/>
    <property type="match status" value="1"/>
</dbReference>
<sequence>MHKEYEGYLIDLDGTMYNGNEKIEEAADFIDRLRDADKPFLFLTNNSTANPQTVTNKLQSVSDVKAYPEEVFTSTEATITYLHKMNAKRIYVIGEAGLLEGLQAEDFVLTDHEVDAVVVGLDSQVDYSQLEKATLLIQGGAAFIGTNPDTNLPTERGLVPGNGALIAFLEASTGQKATVIGKPEAIIMEAALAKIGLKKEDVLMVGDNYSTDIQAGIRNGVDTLLVLTGFTRKEDVENLPTPATHVMDTLEQWKV</sequence>
<evidence type="ECO:0000256" key="5">
    <source>
        <dbReference type="PIRSR" id="PIRSR000915-1"/>
    </source>
</evidence>
<dbReference type="FunFam" id="3.40.50.1000:FF:000053">
    <property type="entry name" value="TIGR01457 family HAD hydrolase"/>
    <property type="match status" value="1"/>
</dbReference>
<dbReference type="RefSeq" id="WP_073298535.1">
    <property type="nucleotide sequence ID" value="NZ_FQUF01000033.1"/>
</dbReference>
<proteinExistence type="inferred from homology"/>
<comment type="cofactor">
    <cofactor evidence="7">
        <name>Mg(2+)</name>
        <dbReference type="ChEBI" id="CHEBI:18420"/>
    </cofactor>
    <text evidence="7">Divalent metal ions. Mg(2+) is the most effective.</text>
</comment>
<dbReference type="PANTHER" id="PTHR19288:SF46">
    <property type="entry name" value="HALOACID DEHALOGENASE-LIKE HYDROLASE DOMAIN-CONTAINING PROTEIN 2"/>
    <property type="match status" value="1"/>
</dbReference>
<evidence type="ECO:0000256" key="1">
    <source>
        <dbReference type="ARBA" id="ARBA00006696"/>
    </source>
</evidence>
<dbReference type="GO" id="GO:0046872">
    <property type="term" value="F:metal ion binding"/>
    <property type="evidence" value="ECO:0007669"/>
    <property type="project" value="UniProtKB-KW"/>
</dbReference>
<dbReference type="Gene3D" id="3.40.50.1000">
    <property type="entry name" value="HAD superfamily/HAD-like"/>
    <property type="match status" value="2"/>
</dbReference>
<accession>A0A1M4Z0W7</accession>
<dbReference type="EMBL" id="FQUF01000033">
    <property type="protein sequence ID" value="SHF11605.1"/>
    <property type="molecule type" value="Genomic_DNA"/>
</dbReference>
<protein>
    <submittedName>
        <fullName evidence="8">HAD-superfamily subfamily IIA hydrolase, TIGR01457</fullName>
    </submittedName>
</protein>
<dbReference type="STRING" id="1121025.SAMN02745249_01846"/>
<dbReference type="GO" id="GO:0016791">
    <property type="term" value="F:phosphatase activity"/>
    <property type="evidence" value="ECO:0007669"/>
    <property type="project" value="TreeGrafter"/>
</dbReference>
<dbReference type="CDD" id="cd07530">
    <property type="entry name" value="HAD_Pase_UmpH-like"/>
    <property type="match status" value="1"/>
</dbReference>
<feature type="binding site" evidence="7">
    <location>
        <position position="13"/>
    </location>
    <ligand>
        <name>Mg(2+)</name>
        <dbReference type="ChEBI" id="CHEBI:18420"/>
    </ligand>
</feature>
<evidence type="ECO:0000313" key="9">
    <source>
        <dbReference type="Proteomes" id="UP000184128"/>
    </source>
</evidence>
<comment type="similarity">
    <text evidence="1">Belongs to the HAD-like hydrolase superfamily. NagD family.</text>
</comment>
<dbReference type="InterPro" id="IPR023214">
    <property type="entry name" value="HAD_sf"/>
</dbReference>
<dbReference type="InterPro" id="IPR006357">
    <property type="entry name" value="HAD-SF_hydro_IIA"/>
</dbReference>
<dbReference type="AlphaFoldDB" id="A0A1M4Z0W7"/>
<keyword evidence="2 7" id="KW-0479">Metal-binding</keyword>
<feature type="active site" description="Nucleophile" evidence="5">
    <location>
        <position position="11"/>
    </location>
</feature>
<evidence type="ECO:0000256" key="6">
    <source>
        <dbReference type="PIRSR" id="PIRSR000915-2"/>
    </source>
</evidence>
<dbReference type="NCBIfam" id="TIGR01457">
    <property type="entry name" value="HAD-SF-IIA-hyp2"/>
    <property type="match status" value="1"/>
</dbReference>
<dbReference type="Pfam" id="PF13242">
    <property type="entry name" value="Hydrolase_like"/>
    <property type="match status" value="1"/>
</dbReference>
<feature type="binding site" evidence="6">
    <location>
        <position position="182"/>
    </location>
    <ligand>
        <name>substrate</name>
    </ligand>
</feature>
<reference evidence="8 9" key="1">
    <citation type="submission" date="2016-11" db="EMBL/GenBank/DDBJ databases">
        <authorList>
            <person name="Jaros S."/>
            <person name="Januszkiewicz K."/>
            <person name="Wedrychowicz H."/>
        </authorList>
    </citation>
    <scope>NUCLEOTIDE SEQUENCE [LARGE SCALE GENOMIC DNA]</scope>
    <source>
        <strain evidence="8 9">DSM 15692</strain>
    </source>
</reference>
<dbReference type="SUPFAM" id="SSF56784">
    <property type="entry name" value="HAD-like"/>
    <property type="match status" value="1"/>
</dbReference>
<feature type="binding site" evidence="7">
    <location>
        <position position="11"/>
    </location>
    <ligand>
        <name>Mg(2+)</name>
        <dbReference type="ChEBI" id="CHEBI:18420"/>
    </ligand>
</feature>
<feature type="active site" description="Proton donor" evidence="5">
    <location>
        <position position="13"/>
    </location>
</feature>
<organism evidence="8 9">
    <name type="scientific">Atopostipes suicloacalis DSM 15692</name>
    <dbReference type="NCBI Taxonomy" id="1121025"/>
    <lineage>
        <taxon>Bacteria</taxon>
        <taxon>Bacillati</taxon>
        <taxon>Bacillota</taxon>
        <taxon>Bacilli</taxon>
        <taxon>Lactobacillales</taxon>
        <taxon>Carnobacteriaceae</taxon>
        <taxon>Atopostipes</taxon>
    </lineage>
</organism>
<dbReference type="GO" id="GO:0005737">
    <property type="term" value="C:cytoplasm"/>
    <property type="evidence" value="ECO:0007669"/>
    <property type="project" value="TreeGrafter"/>
</dbReference>
<dbReference type="PIRSF" id="PIRSF000915">
    <property type="entry name" value="PGP-type_phosphatase"/>
    <property type="match status" value="1"/>
</dbReference>
<keyword evidence="9" id="KW-1185">Reference proteome</keyword>
<dbReference type="InterPro" id="IPR006354">
    <property type="entry name" value="HAD-SF_hydro_IIA_hyp1"/>
</dbReference>
<evidence type="ECO:0000313" key="8">
    <source>
        <dbReference type="EMBL" id="SHF11605.1"/>
    </source>
</evidence>
<dbReference type="InterPro" id="IPR036412">
    <property type="entry name" value="HAD-like_sf"/>
</dbReference>
<dbReference type="OrthoDB" id="9810449at2"/>
<evidence type="ECO:0000256" key="2">
    <source>
        <dbReference type="ARBA" id="ARBA00022723"/>
    </source>
</evidence>
<dbReference type="Proteomes" id="UP000184128">
    <property type="component" value="Unassembled WGS sequence"/>
</dbReference>
<evidence type="ECO:0000256" key="7">
    <source>
        <dbReference type="PIRSR" id="PIRSR000915-3"/>
    </source>
</evidence>
<feature type="binding site" evidence="7">
    <location>
        <position position="207"/>
    </location>
    <ligand>
        <name>Mg(2+)</name>
        <dbReference type="ChEBI" id="CHEBI:18420"/>
    </ligand>
</feature>
<keyword evidence="3 8" id="KW-0378">Hydrolase</keyword>